<evidence type="ECO:0000313" key="1">
    <source>
        <dbReference type="EMBL" id="CAF4612717.1"/>
    </source>
</evidence>
<dbReference type="AlphaFoldDB" id="A0A8S2ZCA1"/>
<accession>A0A8S2ZCA1</accession>
<evidence type="ECO:0000313" key="2">
    <source>
        <dbReference type="EMBL" id="CAF4859664.1"/>
    </source>
</evidence>
<proteinExistence type="predicted"/>
<evidence type="ECO:0000313" key="3">
    <source>
        <dbReference type="Proteomes" id="UP000681967"/>
    </source>
</evidence>
<reference evidence="1" key="1">
    <citation type="submission" date="2021-02" db="EMBL/GenBank/DDBJ databases">
        <authorList>
            <person name="Nowell W R."/>
        </authorList>
    </citation>
    <scope>NUCLEOTIDE SEQUENCE</scope>
</reference>
<comment type="caution">
    <text evidence="1">The sequence shown here is derived from an EMBL/GenBank/DDBJ whole genome shotgun (WGS) entry which is preliminary data.</text>
</comment>
<sequence>GFGFIKLSSRQLAEQVKYDLDGYILRGKPLRIRFASQGATVKVKNLSPNVSNELLKEGFEQY</sequence>
<organism evidence="1 3">
    <name type="scientific">Rotaria magnacalcarata</name>
    <dbReference type="NCBI Taxonomy" id="392030"/>
    <lineage>
        <taxon>Eukaryota</taxon>
        <taxon>Metazoa</taxon>
        <taxon>Spiralia</taxon>
        <taxon>Gnathifera</taxon>
        <taxon>Rotifera</taxon>
        <taxon>Eurotatoria</taxon>
        <taxon>Bdelloidea</taxon>
        <taxon>Philodinida</taxon>
        <taxon>Philodinidae</taxon>
        <taxon>Rotaria</taxon>
    </lineage>
</organism>
<dbReference type="Proteomes" id="UP000681720">
    <property type="component" value="Unassembled WGS sequence"/>
</dbReference>
<evidence type="ECO:0008006" key="4">
    <source>
        <dbReference type="Google" id="ProtNLM"/>
    </source>
</evidence>
<name>A0A8S2ZCA1_9BILA</name>
<feature type="non-terminal residue" evidence="1">
    <location>
        <position position="1"/>
    </location>
</feature>
<dbReference type="Proteomes" id="UP000681967">
    <property type="component" value="Unassembled WGS sequence"/>
</dbReference>
<dbReference type="SUPFAM" id="SSF54928">
    <property type="entry name" value="RNA-binding domain, RBD"/>
    <property type="match status" value="1"/>
</dbReference>
<dbReference type="Gene3D" id="3.30.70.330">
    <property type="match status" value="1"/>
</dbReference>
<feature type="non-terminal residue" evidence="1">
    <location>
        <position position="62"/>
    </location>
</feature>
<dbReference type="GO" id="GO:0003676">
    <property type="term" value="F:nucleic acid binding"/>
    <property type="evidence" value="ECO:0007669"/>
    <property type="project" value="InterPro"/>
</dbReference>
<gene>
    <name evidence="1" type="ORF">BYL167_LOCUS40612</name>
    <name evidence="2" type="ORF">GIL414_LOCUS49816</name>
</gene>
<dbReference type="InterPro" id="IPR035979">
    <property type="entry name" value="RBD_domain_sf"/>
</dbReference>
<dbReference type="EMBL" id="CAJOBH010100988">
    <property type="protein sequence ID" value="CAF4612717.1"/>
    <property type="molecule type" value="Genomic_DNA"/>
</dbReference>
<dbReference type="InterPro" id="IPR012677">
    <property type="entry name" value="Nucleotide-bd_a/b_plait_sf"/>
</dbReference>
<dbReference type="EMBL" id="CAJOBJ010164650">
    <property type="protein sequence ID" value="CAF4859664.1"/>
    <property type="molecule type" value="Genomic_DNA"/>
</dbReference>
<protein>
    <recommendedName>
        <fullName evidence="4">RRM domain-containing protein</fullName>
    </recommendedName>
</protein>